<feature type="region of interest" description="Disordered" evidence="1">
    <location>
        <begin position="1"/>
        <end position="30"/>
    </location>
</feature>
<evidence type="ECO:0000313" key="3">
    <source>
        <dbReference type="Proteomes" id="UP001172673"/>
    </source>
</evidence>
<evidence type="ECO:0000313" key="2">
    <source>
        <dbReference type="EMBL" id="KAJ9608683.1"/>
    </source>
</evidence>
<dbReference type="AlphaFoldDB" id="A0AA39CHQ9"/>
<gene>
    <name evidence="2" type="ORF">H2200_006454</name>
</gene>
<feature type="compositionally biased region" description="Basic and acidic residues" evidence="1">
    <location>
        <begin position="225"/>
        <end position="235"/>
    </location>
</feature>
<keyword evidence="3" id="KW-1185">Reference proteome</keyword>
<comment type="caution">
    <text evidence="2">The sequence shown here is derived from an EMBL/GenBank/DDBJ whole genome shotgun (WGS) entry which is preliminary data.</text>
</comment>
<accession>A0AA39CHQ9</accession>
<dbReference type="EMBL" id="JAPDRK010000009">
    <property type="protein sequence ID" value="KAJ9608683.1"/>
    <property type="molecule type" value="Genomic_DNA"/>
</dbReference>
<dbReference type="Proteomes" id="UP001172673">
    <property type="component" value="Unassembled WGS sequence"/>
</dbReference>
<name>A0AA39CHQ9_9EURO</name>
<evidence type="ECO:0000256" key="1">
    <source>
        <dbReference type="SAM" id="MobiDB-lite"/>
    </source>
</evidence>
<organism evidence="2 3">
    <name type="scientific">Cladophialophora chaetospira</name>
    <dbReference type="NCBI Taxonomy" id="386627"/>
    <lineage>
        <taxon>Eukaryota</taxon>
        <taxon>Fungi</taxon>
        <taxon>Dikarya</taxon>
        <taxon>Ascomycota</taxon>
        <taxon>Pezizomycotina</taxon>
        <taxon>Eurotiomycetes</taxon>
        <taxon>Chaetothyriomycetidae</taxon>
        <taxon>Chaetothyriales</taxon>
        <taxon>Herpotrichiellaceae</taxon>
        <taxon>Cladophialophora</taxon>
    </lineage>
</organism>
<proteinExistence type="predicted"/>
<feature type="region of interest" description="Disordered" evidence="1">
    <location>
        <begin position="209"/>
        <end position="235"/>
    </location>
</feature>
<protein>
    <submittedName>
        <fullName evidence="2">Uncharacterized protein</fullName>
    </submittedName>
</protein>
<reference evidence="2" key="1">
    <citation type="submission" date="2022-10" db="EMBL/GenBank/DDBJ databases">
        <title>Culturing micro-colonial fungi from biological soil crusts in the Mojave desert and describing Neophaeococcomyces mojavensis, and introducing the new genera and species Taxawa tesnikishii.</title>
        <authorList>
            <person name="Kurbessoian T."/>
            <person name="Stajich J.E."/>
        </authorList>
    </citation>
    <scope>NUCLEOTIDE SEQUENCE</scope>
    <source>
        <strain evidence="2">TK_41</strain>
    </source>
</reference>
<sequence>MADLRFYQSPPGENQHPADGTASDKYNIDQSTKNIDTDDFKVHEPLQDHGLWTCTKTGWLSRPTSDDEDPALDDFAILLSPGEDVIVNMELFHKLPFKPGRYIYVGKLKHEVEPATAEHPETEVYAGYQIPMPTKQDPAAQLTIMGETDMQFFMEENIFGDDWTSFNVKALLTNDKLPLVEPNYSGHARPLMWIGVGDDLEKSLFRLRHAGDPEHPDPNSGYLATRDEARTPDSV</sequence>